<name>A0AAV7ED90_ARIFI</name>
<reference evidence="12 13" key="1">
    <citation type="submission" date="2021-07" db="EMBL/GenBank/DDBJ databases">
        <title>The Aristolochia fimbriata genome: insights into angiosperm evolution, floral development and chemical biosynthesis.</title>
        <authorList>
            <person name="Jiao Y."/>
        </authorList>
    </citation>
    <scope>NUCLEOTIDE SEQUENCE [LARGE SCALE GENOMIC DNA]</scope>
    <source>
        <strain evidence="12">IBCAS-2021</strain>
        <tissue evidence="12">Leaf</tissue>
    </source>
</reference>
<proteinExistence type="inferred from homology"/>
<keyword evidence="13" id="KW-1185">Reference proteome</keyword>
<evidence type="ECO:0000256" key="4">
    <source>
        <dbReference type="ARBA" id="ARBA00022502"/>
    </source>
</evidence>
<dbReference type="PANTHER" id="PTHR21072:SF13">
    <property type="entry name" value="GPI TRANSAMIDASE COMPONENT PIG-S"/>
    <property type="match status" value="1"/>
</dbReference>
<dbReference type="Proteomes" id="UP000825729">
    <property type="component" value="Unassembled WGS sequence"/>
</dbReference>
<dbReference type="GO" id="GO:0042765">
    <property type="term" value="C:GPI-anchor transamidase complex"/>
    <property type="evidence" value="ECO:0007669"/>
    <property type="project" value="InterPro"/>
</dbReference>
<evidence type="ECO:0000256" key="8">
    <source>
        <dbReference type="ARBA" id="ARBA00023136"/>
    </source>
</evidence>
<sequence>MAEISSAPVAGSHNSPEATGASDDGSNIRKAKPGKKRMILSLTALFSFILGLPFLLKSTEIYRSPLPFAAIDSLNDGLESNGLSFPYQFQVVLLGFGGELDGARARDFEVSISEQIRQSASSDLVFSVSVTVESGNGCFRSGSSKISCEWRCGAVGLSTLGQNLEDDVAVDEILRGALSCPGCVRKVYTAVVVNREEEVKVVVGKYRHSWISGKVTEAEAISMATQVFVDIFMNGGSVKGKGEFIPVGADGSVVLSFNLLHSDPNDWLYDWNFNRIHEALLAPIVEALSPIANISVESQVLYHTPTSAFSYWNEDLSSNVLSVKDLPFFVNSNEWHLDTSTAAAGRSKLLNFVVYIPSLKECPLIVRLPDGKVSSTNGFISPMWGGVVVWNPPTCNTTYEDTFHVRHAFPREELLKVFHVLVGQIRQLFGLQSSHLYESQLGISNFLPSERGFAEWELDTLFRQLTEFNLLSSASTLRSLSSLVQSLPRMIVMDEIGKQIKLSLEAAEVAQNNTANGLYDDSAATSREARTLAEDAFFHPSIMSLSYSSLEHYFAIYMPFFAPVLLHLLLAAVKELKRYKQEKAKYLRWLNQSKAT</sequence>
<dbReference type="PANTHER" id="PTHR21072">
    <property type="entry name" value="GPI TRANSAMIDASE COMPONENT PIG-S"/>
    <property type="match status" value="1"/>
</dbReference>
<comment type="pathway">
    <text evidence="2">Glycolipid biosynthesis; glycosylphosphatidylinositol-anchor biosynthesis.</text>
</comment>
<dbReference type="GO" id="GO:0016255">
    <property type="term" value="P:attachment of GPI anchor to protein"/>
    <property type="evidence" value="ECO:0007669"/>
    <property type="project" value="InterPro"/>
</dbReference>
<evidence type="ECO:0000313" key="13">
    <source>
        <dbReference type="Proteomes" id="UP000825729"/>
    </source>
</evidence>
<keyword evidence="6" id="KW-0256">Endoplasmic reticulum</keyword>
<organism evidence="12 13">
    <name type="scientific">Aristolochia fimbriata</name>
    <name type="common">White veined hardy Dutchman's pipe vine</name>
    <dbReference type="NCBI Taxonomy" id="158543"/>
    <lineage>
        <taxon>Eukaryota</taxon>
        <taxon>Viridiplantae</taxon>
        <taxon>Streptophyta</taxon>
        <taxon>Embryophyta</taxon>
        <taxon>Tracheophyta</taxon>
        <taxon>Spermatophyta</taxon>
        <taxon>Magnoliopsida</taxon>
        <taxon>Magnoliidae</taxon>
        <taxon>Piperales</taxon>
        <taxon>Aristolochiaceae</taxon>
        <taxon>Aristolochia</taxon>
    </lineage>
</organism>
<evidence type="ECO:0000256" key="10">
    <source>
        <dbReference type="SAM" id="MobiDB-lite"/>
    </source>
</evidence>
<evidence type="ECO:0000256" key="2">
    <source>
        <dbReference type="ARBA" id="ARBA00004687"/>
    </source>
</evidence>
<keyword evidence="9" id="KW-0325">Glycoprotein</keyword>
<feature type="region of interest" description="Disordered" evidence="10">
    <location>
        <begin position="1"/>
        <end position="29"/>
    </location>
</feature>
<dbReference type="Pfam" id="PF10510">
    <property type="entry name" value="PIG-S"/>
    <property type="match status" value="1"/>
</dbReference>
<dbReference type="GO" id="GO:0006506">
    <property type="term" value="P:GPI anchor biosynthetic process"/>
    <property type="evidence" value="ECO:0007669"/>
    <property type="project" value="UniProtKB-KW"/>
</dbReference>
<evidence type="ECO:0000256" key="1">
    <source>
        <dbReference type="ARBA" id="ARBA00004477"/>
    </source>
</evidence>
<protein>
    <recommendedName>
        <fullName evidence="14">GPI transamidase component PIG-S</fullName>
    </recommendedName>
</protein>
<gene>
    <name evidence="12" type="ORF">H6P81_012387</name>
</gene>
<evidence type="ECO:0000256" key="7">
    <source>
        <dbReference type="ARBA" id="ARBA00022989"/>
    </source>
</evidence>
<comment type="caution">
    <text evidence="12">The sequence shown here is derived from an EMBL/GenBank/DDBJ whole genome shotgun (WGS) entry which is preliminary data.</text>
</comment>
<keyword evidence="5 11" id="KW-0812">Transmembrane</keyword>
<keyword evidence="8 11" id="KW-0472">Membrane</keyword>
<feature type="transmembrane region" description="Helical" evidence="11">
    <location>
        <begin position="553"/>
        <end position="573"/>
    </location>
</feature>
<dbReference type="AlphaFoldDB" id="A0AAV7ED90"/>
<evidence type="ECO:0000256" key="11">
    <source>
        <dbReference type="SAM" id="Phobius"/>
    </source>
</evidence>
<evidence type="ECO:0000256" key="6">
    <source>
        <dbReference type="ARBA" id="ARBA00022824"/>
    </source>
</evidence>
<evidence type="ECO:0000256" key="5">
    <source>
        <dbReference type="ARBA" id="ARBA00022692"/>
    </source>
</evidence>
<keyword evidence="4" id="KW-0337">GPI-anchor biosynthesis</keyword>
<evidence type="ECO:0008006" key="14">
    <source>
        <dbReference type="Google" id="ProtNLM"/>
    </source>
</evidence>
<comment type="similarity">
    <text evidence="3">Belongs to the PIGS family.</text>
</comment>
<comment type="subcellular location">
    <subcellularLocation>
        <location evidence="1">Endoplasmic reticulum membrane</location>
        <topology evidence="1">Multi-pass membrane protein</topology>
    </subcellularLocation>
</comment>
<dbReference type="EMBL" id="JAINDJ010000005">
    <property type="protein sequence ID" value="KAG9446259.1"/>
    <property type="molecule type" value="Genomic_DNA"/>
</dbReference>
<feature type="transmembrane region" description="Helical" evidence="11">
    <location>
        <begin position="38"/>
        <end position="56"/>
    </location>
</feature>
<evidence type="ECO:0000256" key="3">
    <source>
        <dbReference type="ARBA" id="ARBA00005316"/>
    </source>
</evidence>
<evidence type="ECO:0000313" key="12">
    <source>
        <dbReference type="EMBL" id="KAG9446259.1"/>
    </source>
</evidence>
<evidence type="ECO:0000256" key="9">
    <source>
        <dbReference type="ARBA" id="ARBA00023180"/>
    </source>
</evidence>
<keyword evidence="7 11" id="KW-1133">Transmembrane helix</keyword>
<dbReference type="InterPro" id="IPR019540">
    <property type="entry name" value="PtdIno-glycan_biosynth_class_S"/>
</dbReference>
<accession>A0AAV7ED90</accession>